<dbReference type="SUPFAM" id="SSF53474">
    <property type="entry name" value="alpha/beta-Hydrolases"/>
    <property type="match status" value="1"/>
</dbReference>
<dbReference type="InterPro" id="IPR029058">
    <property type="entry name" value="AB_hydrolase_fold"/>
</dbReference>
<sequence>MTQLVFVHGVATRAGGDYDTTVRNRTRLFANTVFENTNVQILNPYWGGESPTIDQKIFATASVDNSLSLNIDKPAGGHDGAGKTVFGDGLSIIAIGSQSPVSAIDAILSEAVDTADREARQLNDEEVAAFKKAVNLIDEGRAQSVFAGVPDEAAIAKRLRDEDEPRAFGLVSKIGQAVTAATDKVKNAVSSVGSKVLKSYSPAVGLFLGDVFVYLNAGETREAIRAIVLKDLHEAYDAAKAKGEPVVLVGHSLGGVILTDLLSDPKGAGLPDDFKVAVLFTVGSQPGFFASLELIAKRENPSGERLKLDCVGAWYNVFDPIDPFAFRADGHFKDVEDVEFDSVTGLMAAHSAYFTRPQFYARFRARLIKHGVLIPS</sequence>
<dbReference type="EMBL" id="SIOP01000005">
    <property type="protein sequence ID" value="TAY42395.1"/>
    <property type="molecule type" value="Genomic_DNA"/>
</dbReference>
<evidence type="ECO:0000313" key="2">
    <source>
        <dbReference type="Proteomes" id="UP000292974"/>
    </source>
</evidence>
<dbReference type="Gene3D" id="3.40.50.1820">
    <property type="entry name" value="alpha/beta hydrolase"/>
    <property type="match status" value="1"/>
</dbReference>
<evidence type="ECO:0008006" key="3">
    <source>
        <dbReference type="Google" id="ProtNLM"/>
    </source>
</evidence>
<reference evidence="1 2" key="1">
    <citation type="submission" date="2019-02" db="EMBL/GenBank/DDBJ databases">
        <title>The genomic architecture of introgression among sibling species of bacteria.</title>
        <authorList>
            <person name="Cavassim M.I.A."/>
            <person name="Moeskjaer S."/>
            <person name="Moslemi C."/>
            <person name="Fields B."/>
            <person name="Bachmann A."/>
            <person name="Vilhjalmsson B."/>
            <person name="Schierup M.H."/>
            <person name="Young J.P.W."/>
            <person name="Andersen S.U."/>
        </authorList>
    </citation>
    <scope>NUCLEOTIDE SEQUENCE [LARGE SCALE GENOMIC DNA]</scope>
    <source>
        <strain evidence="1 2">SM135B</strain>
        <plasmid evidence="1">pSM135B_Rh08</plasmid>
    </source>
</reference>
<name>A0A7M3DJJ2_RHILE</name>
<evidence type="ECO:0000313" key="1">
    <source>
        <dbReference type="EMBL" id="TAY42395.1"/>
    </source>
</evidence>
<keyword evidence="1" id="KW-0614">Plasmid</keyword>
<gene>
    <name evidence="1" type="ORF">ELH90_36270</name>
</gene>
<dbReference type="Proteomes" id="UP000292974">
    <property type="component" value="Unassembled WGS sequence"/>
</dbReference>
<comment type="caution">
    <text evidence="1">The sequence shown here is derived from an EMBL/GenBank/DDBJ whole genome shotgun (WGS) entry which is preliminary data.</text>
</comment>
<dbReference type="RefSeq" id="WP_130719459.1">
    <property type="nucleotide sequence ID" value="NZ_SIOP01000005.1"/>
</dbReference>
<organism evidence="1 2">
    <name type="scientific">Rhizobium leguminosarum</name>
    <dbReference type="NCBI Taxonomy" id="384"/>
    <lineage>
        <taxon>Bacteria</taxon>
        <taxon>Pseudomonadati</taxon>
        <taxon>Pseudomonadota</taxon>
        <taxon>Alphaproteobacteria</taxon>
        <taxon>Hyphomicrobiales</taxon>
        <taxon>Rhizobiaceae</taxon>
        <taxon>Rhizobium/Agrobacterium group</taxon>
        <taxon>Rhizobium</taxon>
    </lineage>
</organism>
<dbReference type="AlphaFoldDB" id="A0A7M3DJJ2"/>
<proteinExistence type="predicted"/>
<geneLocation type="plasmid" evidence="1">
    <name>pSM135B_Rh08</name>
</geneLocation>
<protein>
    <recommendedName>
        <fullName evidence="3">Alpha/beta hydrolase</fullName>
    </recommendedName>
</protein>
<accession>A0A7M3DJJ2</accession>